<keyword evidence="7 10" id="KW-0862">Zinc</keyword>
<dbReference type="Pfam" id="PF02207">
    <property type="entry name" value="zf-UBR"/>
    <property type="match status" value="1"/>
</dbReference>
<gene>
    <name evidence="12" type="ORF">PGLA2088_LOCUS6869</name>
</gene>
<name>A0A813ID70_POLGL</name>
<dbReference type="PANTHER" id="PTHR21497:SF24">
    <property type="entry name" value="E3 UBIQUITIN-PROTEIN LIGASE UBR1"/>
    <property type="match status" value="1"/>
</dbReference>
<dbReference type="Proteomes" id="UP000626109">
    <property type="component" value="Unassembled WGS sequence"/>
</dbReference>
<evidence type="ECO:0000256" key="3">
    <source>
        <dbReference type="ARBA" id="ARBA00022679"/>
    </source>
</evidence>
<dbReference type="UniPathway" id="UPA00143"/>
<keyword evidence="4 10" id="KW-0479">Metal-binding</keyword>
<dbReference type="GO" id="GO:0071596">
    <property type="term" value="P:ubiquitin-dependent protein catabolic process via the N-end rule pathway"/>
    <property type="evidence" value="ECO:0007669"/>
    <property type="project" value="UniProtKB-UniRule"/>
</dbReference>
<evidence type="ECO:0000256" key="7">
    <source>
        <dbReference type="ARBA" id="ARBA00022833"/>
    </source>
</evidence>
<evidence type="ECO:0000256" key="6">
    <source>
        <dbReference type="ARBA" id="ARBA00022786"/>
    </source>
</evidence>
<keyword evidence="3 10" id="KW-0808">Transferase</keyword>
<organism evidence="12 13">
    <name type="scientific">Polarella glacialis</name>
    <name type="common">Dinoflagellate</name>
    <dbReference type="NCBI Taxonomy" id="89957"/>
    <lineage>
        <taxon>Eukaryota</taxon>
        <taxon>Sar</taxon>
        <taxon>Alveolata</taxon>
        <taxon>Dinophyceae</taxon>
        <taxon>Suessiales</taxon>
        <taxon>Suessiaceae</taxon>
        <taxon>Polarella</taxon>
    </lineage>
</organism>
<feature type="zinc finger region" description="UBR-type" evidence="9">
    <location>
        <begin position="46"/>
        <end position="114"/>
    </location>
</feature>
<protein>
    <recommendedName>
        <fullName evidence="10">E3 ubiquitin-protein ligase</fullName>
        <ecNumber evidence="10">2.3.2.27</ecNumber>
    </recommendedName>
</protein>
<dbReference type="PANTHER" id="PTHR21497">
    <property type="entry name" value="UBIQUITIN LIGASE E3 ALPHA-RELATED"/>
    <property type="match status" value="1"/>
</dbReference>
<keyword evidence="6 10" id="KW-0833">Ubl conjugation pathway</keyword>
<dbReference type="EMBL" id="CAJNNW010006940">
    <property type="protein sequence ID" value="CAE8648786.1"/>
    <property type="molecule type" value="Genomic_DNA"/>
</dbReference>
<dbReference type="CDD" id="cd19673">
    <property type="entry name" value="UBR-box_UBR3"/>
    <property type="match status" value="1"/>
</dbReference>
<comment type="pathway">
    <text evidence="2 10">Protein modification; protein ubiquitination.</text>
</comment>
<dbReference type="GO" id="GO:0005737">
    <property type="term" value="C:cytoplasm"/>
    <property type="evidence" value="ECO:0007669"/>
    <property type="project" value="TreeGrafter"/>
</dbReference>
<feature type="non-terminal residue" evidence="12">
    <location>
        <position position="114"/>
    </location>
</feature>
<proteinExistence type="inferred from homology"/>
<dbReference type="GO" id="GO:0016567">
    <property type="term" value="P:protein ubiquitination"/>
    <property type="evidence" value="ECO:0007669"/>
    <property type="project" value="UniProtKB-UniRule"/>
</dbReference>
<dbReference type="AlphaFoldDB" id="A0A813ID70"/>
<dbReference type="EC" id="2.3.2.27" evidence="10"/>
<evidence type="ECO:0000313" key="12">
    <source>
        <dbReference type="EMBL" id="CAE8648786.1"/>
    </source>
</evidence>
<evidence type="ECO:0000256" key="9">
    <source>
        <dbReference type="PROSITE-ProRule" id="PRU00508"/>
    </source>
</evidence>
<evidence type="ECO:0000256" key="5">
    <source>
        <dbReference type="ARBA" id="ARBA00022771"/>
    </source>
</evidence>
<keyword evidence="5 10" id="KW-0863">Zinc-finger</keyword>
<reference evidence="12" key="1">
    <citation type="submission" date="2021-02" db="EMBL/GenBank/DDBJ databases">
        <authorList>
            <person name="Dougan E. K."/>
            <person name="Rhodes N."/>
            <person name="Thang M."/>
            <person name="Chan C."/>
        </authorList>
    </citation>
    <scope>NUCLEOTIDE SEQUENCE</scope>
</reference>
<comment type="function">
    <text evidence="10">Ubiquitin ligase protein which is a component of the N-end rule pathway. Recognizes and binds to proteins bearing specific N-terminal residues that are destabilizing according to the N-end rule, leading to their ubiquitination and subsequent degradation.</text>
</comment>
<dbReference type="GO" id="GO:0061630">
    <property type="term" value="F:ubiquitin protein ligase activity"/>
    <property type="evidence" value="ECO:0007669"/>
    <property type="project" value="UniProtKB-UniRule"/>
</dbReference>
<feature type="domain" description="UBR-type" evidence="11">
    <location>
        <begin position="46"/>
        <end position="114"/>
    </location>
</feature>
<dbReference type="InterPro" id="IPR039164">
    <property type="entry name" value="UBR1-like"/>
</dbReference>
<evidence type="ECO:0000313" key="13">
    <source>
        <dbReference type="Proteomes" id="UP000626109"/>
    </source>
</evidence>
<evidence type="ECO:0000259" key="11">
    <source>
        <dbReference type="PROSITE" id="PS51157"/>
    </source>
</evidence>
<accession>A0A813ID70</accession>
<dbReference type="GO" id="GO:0000151">
    <property type="term" value="C:ubiquitin ligase complex"/>
    <property type="evidence" value="ECO:0007669"/>
    <property type="project" value="TreeGrafter"/>
</dbReference>
<dbReference type="Gene3D" id="2.10.110.30">
    <property type="match status" value="1"/>
</dbReference>
<comment type="similarity">
    <text evidence="8 10">Belongs to the E3 ubiquitin-protein ligase UBR1-like family.</text>
</comment>
<dbReference type="SMART" id="SM00396">
    <property type="entry name" value="ZnF_UBR1"/>
    <property type="match status" value="1"/>
</dbReference>
<dbReference type="PROSITE" id="PS51157">
    <property type="entry name" value="ZF_UBR"/>
    <property type="match status" value="1"/>
</dbReference>
<comment type="catalytic activity">
    <reaction evidence="1 10">
        <text>S-ubiquitinyl-[E2 ubiquitin-conjugating enzyme]-L-cysteine + [acceptor protein]-L-lysine = [E2 ubiquitin-conjugating enzyme]-L-cysteine + N(6)-ubiquitinyl-[acceptor protein]-L-lysine.</text>
        <dbReference type="EC" id="2.3.2.27"/>
    </reaction>
</comment>
<evidence type="ECO:0000256" key="2">
    <source>
        <dbReference type="ARBA" id="ARBA00004906"/>
    </source>
</evidence>
<dbReference type="GO" id="GO:0008270">
    <property type="term" value="F:zinc ion binding"/>
    <property type="evidence" value="ECO:0007669"/>
    <property type="project" value="UniProtKB-UniRule"/>
</dbReference>
<comment type="caution">
    <text evidence="12">The sequence shown here is derived from an EMBL/GenBank/DDBJ whole genome shotgun (WGS) entry which is preliminary data.</text>
</comment>
<evidence type="ECO:0000256" key="8">
    <source>
        <dbReference type="ARBA" id="ARBA00046341"/>
    </source>
</evidence>
<sequence length="114" mass="12487">MAWRRFFEADFDKTLADTQKYLYGARDAADVAAQEAQLRTQQPKAGVCPVQWGANGIAFRCLDCEHDSSCVQCADCFFKATHTGHEVAIIRTHGGTCDCGDPASWDPGGFCPDH</sequence>
<dbReference type="FunFam" id="2.10.110.30:FF:000002">
    <property type="entry name" value="Putative e3 ubiquitin-protein ligase ubr3"/>
    <property type="match status" value="1"/>
</dbReference>
<evidence type="ECO:0000256" key="1">
    <source>
        <dbReference type="ARBA" id="ARBA00000900"/>
    </source>
</evidence>
<evidence type="ECO:0000256" key="4">
    <source>
        <dbReference type="ARBA" id="ARBA00022723"/>
    </source>
</evidence>
<evidence type="ECO:0000256" key="10">
    <source>
        <dbReference type="RuleBase" id="RU366018"/>
    </source>
</evidence>
<dbReference type="InterPro" id="IPR003126">
    <property type="entry name" value="Znf_UBR"/>
</dbReference>